<keyword evidence="3" id="KW-1185">Reference proteome</keyword>
<reference evidence="2" key="1">
    <citation type="submission" date="2018-11" db="EMBL/GenBank/DDBJ databases">
        <authorList>
            <person name="Alioto T."/>
            <person name="Alioto T."/>
        </authorList>
    </citation>
    <scope>NUCLEOTIDE SEQUENCE</scope>
</reference>
<feature type="region of interest" description="Disordered" evidence="1">
    <location>
        <begin position="152"/>
        <end position="177"/>
    </location>
</feature>
<name>A0A8B6C2V4_MYTGA</name>
<dbReference type="OrthoDB" id="6143124at2759"/>
<evidence type="ECO:0000313" key="3">
    <source>
        <dbReference type="Proteomes" id="UP000596742"/>
    </source>
</evidence>
<gene>
    <name evidence="2" type="ORF">MGAL_10B024076</name>
</gene>
<protein>
    <submittedName>
        <fullName evidence="2">Uncharacterized protein</fullName>
    </submittedName>
</protein>
<accession>A0A8B6C2V4</accession>
<dbReference type="Proteomes" id="UP000596742">
    <property type="component" value="Unassembled WGS sequence"/>
</dbReference>
<evidence type="ECO:0000256" key="1">
    <source>
        <dbReference type="SAM" id="MobiDB-lite"/>
    </source>
</evidence>
<sequence>MENKKETDVEITMQTWDETKKCAAEFKKLLRILTARIKNLEETRFSEELRDKIDQELNCFSERITDTAAQLHEIHHLGAELQNTMLKFNLINQPPHIRQERGRALVPATDSGFDSTTYSATSKIINSGIIPSTERPFDDETYKDTSKVMTNSDVTDLGGIQDTNPPGNPHHSCMETS</sequence>
<organism evidence="2 3">
    <name type="scientific">Mytilus galloprovincialis</name>
    <name type="common">Mediterranean mussel</name>
    <dbReference type="NCBI Taxonomy" id="29158"/>
    <lineage>
        <taxon>Eukaryota</taxon>
        <taxon>Metazoa</taxon>
        <taxon>Spiralia</taxon>
        <taxon>Lophotrochozoa</taxon>
        <taxon>Mollusca</taxon>
        <taxon>Bivalvia</taxon>
        <taxon>Autobranchia</taxon>
        <taxon>Pteriomorphia</taxon>
        <taxon>Mytilida</taxon>
        <taxon>Mytiloidea</taxon>
        <taxon>Mytilidae</taxon>
        <taxon>Mytilinae</taxon>
        <taxon>Mytilus</taxon>
    </lineage>
</organism>
<dbReference type="AlphaFoldDB" id="A0A8B6C2V4"/>
<proteinExistence type="predicted"/>
<dbReference type="EMBL" id="UYJE01001102">
    <property type="protein sequence ID" value="VDH99135.1"/>
    <property type="molecule type" value="Genomic_DNA"/>
</dbReference>
<comment type="caution">
    <text evidence="2">The sequence shown here is derived from an EMBL/GenBank/DDBJ whole genome shotgun (WGS) entry which is preliminary data.</text>
</comment>
<evidence type="ECO:0000313" key="2">
    <source>
        <dbReference type="EMBL" id="VDH99135.1"/>
    </source>
</evidence>